<sequence>EARKTTLTGTGKYPGRVIPQNYTVQGSNASNRSGSWV</sequence>
<organism evidence="2">
    <name type="scientific">marine sediment metagenome</name>
    <dbReference type="NCBI Taxonomy" id="412755"/>
    <lineage>
        <taxon>unclassified sequences</taxon>
        <taxon>metagenomes</taxon>
        <taxon>ecological metagenomes</taxon>
    </lineage>
</organism>
<feature type="region of interest" description="Disordered" evidence="1">
    <location>
        <begin position="1"/>
        <end position="37"/>
    </location>
</feature>
<name>X1A885_9ZZZZ</name>
<evidence type="ECO:0000313" key="2">
    <source>
        <dbReference type="EMBL" id="GAG68973.1"/>
    </source>
</evidence>
<evidence type="ECO:0000256" key="1">
    <source>
        <dbReference type="SAM" id="MobiDB-lite"/>
    </source>
</evidence>
<accession>X1A885</accession>
<reference evidence="2" key="1">
    <citation type="journal article" date="2014" name="Front. Microbiol.">
        <title>High frequency of phylogenetically diverse reductive dehalogenase-homologous genes in deep subseafloor sedimentary metagenomes.</title>
        <authorList>
            <person name="Kawai M."/>
            <person name="Futagami T."/>
            <person name="Toyoda A."/>
            <person name="Takaki Y."/>
            <person name="Nishi S."/>
            <person name="Hori S."/>
            <person name="Arai W."/>
            <person name="Tsubouchi T."/>
            <person name="Morono Y."/>
            <person name="Uchiyama I."/>
            <person name="Ito T."/>
            <person name="Fujiyama A."/>
            <person name="Inagaki F."/>
            <person name="Takami H."/>
        </authorList>
    </citation>
    <scope>NUCLEOTIDE SEQUENCE</scope>
    <source>
        <strain evidence="2">Expedition CK06-06</strain>
    </source>
</reference>
<protein>
    <submittedName>
        <fullName evidence="2">Uncharacterized protein</fullName>
    </submittedName>
</protein>
<feature type="compositionally biased region" description="Polar residues" evidence="1">
    <location>
        <begin position="20"/>
        <end position="37"/>
    </location>
</feature>
<gene>
    <name evidence="2" type="ORF">S01H4_12952</name>
</gene>
<feature type="non-terminal residue" evidence="2">
    <location>
        <position position="1"/>
    </location>
</feature>
<proteinExistence type="predicted"/>
<dbReference type="AlphaFoldDB" id="X1A885"/>
<comment type="caution">
    <text evidence="2">The sequence shown here is derived from an EMBL/GenBank/DDBJ whole genome shotgun (WGS) entry which is preliminary data.</text>
</comment>
<dbReference type="EMBL" id="BART01005673">
    <property type="protein sequence ID" value="GAG68973.1"/>
    <property type="molecule type" value="Genomic_DNA"/>
</dbReference>